<evidence type="ECO:0000313" key="2">
    <source>
        <dbReference type="EMBL" id="BBP42584.1"/>
    </source>
</evidence>
<dbReference type="RefSeq" id="WP_173290139.1">
    <property type="nucleotide sequence ID" value="NZ_AP021888.1"/>
</dbReference>
<dbReference type="GO" id="GO:0005737">
    <property type="term" value="C:cytoplasm"/>
    <property type="evidence" value="ECO:0007669"/>
    <property type="project" value="TreeGrafter"/>
</dbReference>
<dbReference type="Proteomes" id="UP000501466">
    <property type="component" value="Chromosome"/>
</dbReference>
<dbReference type="Gene3D" id="3.40.50.300">
    <property type="entry name" value="P-loop containing nucleotide triphosphate hydrolases"/>
    <property type="match status" value="1"/>
</dbReference>
<dbReference type="PANTHER" id="PTHR13748">
    <property type="entry name" value="COBW-RELATED"/>
    <property type="match status" value="1"/>
</dbReference>
<evidence type="ECO:0000313" key="3">
    <source>
        <dbReference type="Proteomes" id="UP000501466"/>
    </source>
</evidence>
<sequence length="338" mass="37751">MSSIPLPVNLITGLLGSGKTTTLKHLIQQKPASETWGVLINEFGDIGIDAASISPQNNLDVLEVSGGCICCTAQFGLTQALQKLLQNPQLTRLLIEPTGLGHPAKLLDTLQKNPFPRPLVLHSSLCILNPQHLTPVRWQKSAVMRDLVTLSDIIVLNKTDLCSTDELTQAHQTLDLCYPPKTQRLTTTQGQVDLDLLNKPRNKAPFVLLAGLEEHTHTTQTLHQTFKSQLPNVIESWHQSASNSSALGWIFGPQQTFNRTQLRRFFADWAQALQRGKGILKTGLEWQLLNWADDQLTLEDVAWRQDSRLELIFSEVLDSTQIEMLENQLLKAFNPPPQ</sequence>
<accession>A0A6F8PKJ6</accession>
<dbReference type="KEGG" id="tzo:THMIRHAT_03300"/>
<dbReference type="EMBL" id="AP021888">
    <property type="protein sequence ID" value="BBP42584.1"/>
    <property type="molecule type" value="Genomic_DNA"/>
</dbReference>
<dbReference type="CDD" id="cd03112">
    <property type="entry name" value="CobW-like"/>
    <property type="match status" value="1"/>
</dbReference>
<dbReference type="InterPro" id="IPR051316">
    <property type="entry name" value="Zinc-reg_GTPase_activator"/>
</dbReference>
<organism evidence="2 3">
    <name type="scientific">Thiosulfativibrio zosterae</name>
    <dbReference type="NCBI Taxonomy" id="2675053"/>
    <lineage>
        <taxon>Bacteria</taxon>
        <taxon>Pseudomonadati</taxon>
        <taxon>Pseudomonadota</taxon>
        <taxon>Gammaproteobacteria</taxon>
        <taxon>Thiotrichales</taxon>
        <taxon>Piscirickettsiaceae</taxon>
        <taxon>Thiosulfativibrio</taxon>
    </lineage>
</organism>
<feature type="domain" description="CobW/HypB/UreG nucleotide-binding" evidence="1">
    <location>
        <begin position="7"/>
        <end position="172"/>
    </location>
</feature>
<keyword evidence="3" id="KW-1185">Reference proteome</keyword>
<gene>
    <name evidence="2" type="ORF">THMIRHAT_03300</name>
</gene>
<dbReference type="InterPro" id="IPR027417">
    <property type="entry name" value="P-loop_NTPase"/>
</dbReference>
<dbReference type="InterPro" id="IPR003495">
    <property type="entry name" value="CobW/HypB/UreG_nucleotide-bd"/>
</dbReference>
<dbReference type="PANTHER" id="PTHR13748:SF46">
    <property type="entry name" value="ZINC CHAPERONE YEIR"/>
    <property type="match status" value="1"/>
</dbReference>
<evidence type="ECO:0000259" key="1">
    <source>
        <dbReference type="Pfam" id="PF02492"/>
    </source>
</evidence>
<dbReference type="Pfam" id="PF02492">
    <property type="entry name" value="cobW"/>
    <property type="match status" value="1"/>
</dbReference>
<proteinExistence type="predicted"/>
<protein>
    <submittedName>
        <fullName evidence="2">GTPase</fullName>
    </submittedName>
</protein>
<name>A0A6F8PKJ6_9GAMM</name>
<reference evidence="3" key="1">
    <citation type="submission" date="2019-11" db="EMBL/GenBank/DDBJ databases">
        <title>Isolation and characterization of two novel species in the genus Thiomicrorhabdus.</title>
        <authorList>
            <person name="Mochizuki J."/>
            <person name="Kojima H."/>
            <person name="Fukui M."/>
        </authorList>
    </citation>
    <scope>NUCLEOTIDE SEQUENCE [LARGE SCALE GENOMIC DNA]</scope>
    <source>
        <strain evidence="3">AkT22</strain>
    </source>
</reference>
<dbReference type="AlphaFoldDB" id="A0A6F8PKJ6"/>
<dbReference type="SUPFAM" id="SSF52540">
    <property type="entry name" value="P-loop containing nucleoside triphosphate hydrolases"/>
    <property type="match status" value="1"/>
</dbReference>